<feature type="region of interest" description="Disordered" evidence="1">
    <location>
        <begin position="379"/>
        <end position="443"/>
    </location>
</feature>
<gene>
    <name evidence="3" type="ORF">INT45_000128</name>
</gene>
<keyword evidence="2" id="KW-0812">Transmembrane</keyword>
<keyword evidence="2" id="KW-1133">Transmembrane helix</keyword>
<evidence type="ECO:0000256" key="2">
    <source>
        <dbReference type="SAM" id="Phobius"/>
    </source>
</evidence>
<feature type="transmembrane region" description="Helical" evidence="2">
    <location>
        <begin position="285"/>
        <end position="308"/>
    </location>
</feature>
<comment type="caution">
    <text evidence="3">The sequence shown here is derived from an EMBL/GenBank/DDBJ whole genome shotgun (WGS) entry which is preliminary data.</text>
</comment>
<feature type="transmembrane region" description="Helical" evidence="2">
    <location>
        <begin position="197"/>
        <end position="221"/>
    </location>
</feature>
<keyword evidence="2" id="KW-0472">Membrane</keyword>
<evidence type="ECO:0000313" key="3">
    <source>
        <dbReference type="EMBL" id="KAG2224113.1"/>
    </source>
</evidence>
<sequence>MNVEQTEFLRICDDSGVCHCDWRLTIHGCEEESALKVVYIVNAIASGLLAAIAAFIVFQRVYYHNQTLFDCRTGIPRPKPIESMALMGIAFHILRIIHATILLLDAAPNSGFRSFFFEFPWQFAFGALSCYLFGIAHTLSNSSRVIYDSWIRSPYIIDGACFSAITLPFISNNICSIAAGVYAAQENLTLARTFTGALYYFWTFYTSFLGAFILFAGFRLIGLLRHHFIDKPGATADDVEKFSLGALRVKIIILTASICLLLFSLVVVLYGAFRTSIILYTPYNLAFAVIWTFNGIIATGLIVFAVILNPRVATLAGLVLSSAGGEITNISASRMSKWVNSRMSITTNSANTAVATDLINSPSRLAPLDKKSDLEGGLRNGSLSSPLASQQHAQSIELSEHSQTQSRVEQEQFQYNAMTGTIRAPPRNIVPHNTEEGYRRQKV</sequence>
<evidence type="ECO:0000313" key="4">
    <source>
        <dbReference type="Proteomes" id="UP000646827"/>
    </source>
</evidence>
<dbReference type="EMBL" id="JAEPRB010000048">
    <property type="protein sequence ID" value="KAG2224113.1"/>
    <property type="molecule type" value="Genomic_DNA"/>
</dbReference>
<evidence type="ECO:0008006" key="5">
    <source>
        <dbReference type="Google" id="ProtNLM"/>
    </source>
</evidence>
<feature type="transmembrane region" description="Helical" evidence="2">
    <location>
        <begin position="84"/>
        <end position="107"/>
    </location>
</feature>
<keyword evidence="4" id="KW-1185">Reference proteome</keyword>
<organism evidence="3 4">
    <name type="scientific">Circinella minor</name>
    <dbReference type="NCBI Taxonomy" id="1195481"/>
    <lineage>
        <taxon>Eukaryota</taxon>
        <taxon>Fungi</taxon>
        <taxon>Fungi incertae sedis</taxon>
        <taxon>Mucoromycota</taxon>
        <taxon>Mucoromycotina</taxon>
        <taxon>Mucoromycetes</taxon>
        <taxon>Mucorales</taxon>
        <taxon>Lichtheimiaceae</taxon>
        <taxon>Circinella</taxon>
    </lineage>
</organism>
<accession>A0A8H7S9T9</accession>
<protein>
    <recommendedName>
        <fullName evidence="5">Transmembrane protein</fullName>
    </recommendedName>
</protein>
<feature type="transmembrane region" description="Helical" evidence="2">
    <location>
        <begin position="119"/>
        <end position="139"/>
    </location>
</feature>
<feature type="compositionally biased region" description="Polar residues" evidence="1">
    <location>
        <begin position="381"/>
        <end position="419"/>
    </location>
</feature>
<feature type="transmembrane region" description="Helical" evidence="2">
    <location>
        <begin position="37"/>
        <end position="63"/>
    </location>
</feature>
<reference evidence="3 4" key="1">
    <citation type="submission" date="2020-12" db="EMBL/GenBank/DDBJ databases">
        <title>Metabolic potential, ecology and presence of endohyphal bacteria is reflected in genomic diversity of Mucoromycotina.</title>
        <authorList>
            <person name="Muszewska A."/>
            <person name="Okrasinska A."/>
            <person name="Steczkiewicz K."/>
            <person name="Drgas O."/>
            <person name="Orlowska M."/>
            <person name="Perlinska-Lenart U."/>
            <person name="Aleksandrzak-Piekarczyk T."/>
            <person name="Szatraj K."/>
            <person name="Zielenkiewicz U."/>
            <person name="Pilsyk S."/>
            <person name="Malc E."/>
            <person name="Mieczkowski P."/>
            <person name="Kruszewska J.S."/>
            <person name="Biernat P."/>
            <person name="Pawlowska J."/>
        </authorList>
    </citation>
    <scope>NUCLEOTIDE SEQUENCE [LARGE SCALE GENOMIC DNA]</scope>
    <source>
        <strain evidence="3 4">CBS 142.35</strain>
    </source>
</reference>
<proteinExistence type="predicted"/>
<feature type="transmembrane region" description="Helical" evidence="2">
    <location>
        <begin position="160"/>
        <end position="185"/>
    </location>
</feature>
<dbReference type="OrthoDB" id="2280990at2759"/>
<dbReference type="Proteomes" id="UP000646827">
    <property type="component" value="Unassembled WGS sequence"/>
</dbReference>
<feature type="compositionally biased region" description="Basic and acidic residues" evidence="1">
    <location>
        <begin position="433"/>
        <end position="443"/>
    </location>
</feature>
<dbReference type="AlphaFoldDB" id="A0A8H7S9T9"/>
<feature type="transmembrane region" description="Helical" evidence="2">
    <location>
        <begin position="251"/>
        <end position="273"/>
    </location>
</feature>
<evidence type="ECO:0000256" key="1">
    <source>
        <dbReference type="SAM" id="MobiDB-lite"/>
    </source>
</evidence>
<name>A0A8H7S9T9_9FUNG</name>